<feature type="compositionally biased region" description="Basic and acidic residues" evidence="1">
    <location>
        <begin position="344"/>
        <end position="362"/>
    </location>
</feature>
<proteinExistence type="predicted"/>
<dbReference type="AlphaFoldDB" id="A0A0D6EMA1"/>
<reference evidence="3" key="1">
    <citation type="submission" date="2015-02" db="EMBL/GenBank/DDBJ databases">
        <authorList>
            <person name="Gon?alves P."/>
        </authorList>
    </citation>
    <scope>NUCLEOTIDE SEQUENCE [LARGE SCALE GENOMIC DNA]</scope>
</reference>
<protein>
    <submittedName>
        <fullName evidence="2">SPOSA6832_02803-mRNA-1:cds</fullName>
    </submittedName>
</protein>
<evidence type="ECO:0000313" key="3">
    <source>
        <dbReference type="Proteomes" id="UP000243876"/>
    </source>
</evidence>
<feature type="non-terminal residue" evidence="2">
    <location>
        <position position="1"/>
    </location>
</feature>
<evidence type="ECO:0000313" key="2">
    <source>
        <dbReference type="EMBL" id="CEQ41109.1"/>
    </source>
</evidence>
<feature type="region of interest" description="Disordered" evidence="1">
    <location>
        <begin position="315"/>
        <end position="376"/>
    </location>
</feature>
<name>A0A0D6EMA1_SPOSA</name>
<evidence type="ECO:0000256" key="1">
    <source>
        <dbReference type="SAM" id="MobiDB-lite"/>
    </source>
</evidence>
<sequence>MATALAPPTPAEPAEPTFTLALSLVIAAAAYSLTRSLIPFLAHDLVVKGLKGRDMLKPGFRKNDPLPTEDALPSHEEVPGRKWLSVPPLSFSRSALDEVIASVPLLVTYAAGHGVTDIVLPNILGIRKLLGAVATNGQLIKLRSQARCTTSTCVNGVEVGQALIIALSIALNDLLYLTLDFTPFLSLLPTSFTAALHLPESLTWTLGFAHGSQELADRHLFSFFGHQSSNRGPALHTLVRRLKCSTRYPRTWLIHSTSPSHAQVPRLGLHRRHLLLLCRHGLRSGGHPWPLQQDAPPLLPPADLQLPLLVPPAVRPHPVPAAPPAQIRREDGSPEPELCAADAAAERAGEPRTRAPVRDGETPPRAPRAGPDERRD</sequence>
<dbReference type="Proteomes" id="UP000243876">
    <property type="component" value="Unassembled WGS sequence"/>
</dbReference>
<keyword evidence="3" id="KW-1185">Reference proteome</keyword>
<dbReference type="OrthoDB" id="10262326at2759"/>
<gene>
    <name evidence="2" type="primary">SPOSA6832_02803</name>
</gene>
<dbReference type="EMBL" id="CENE01000011">
    <property type="protein sequence ID" value="CEQ41109.1"/>
    <property type="molecule type" value="Genomic_DNA"/>
</dbReference>
<accession>A0A0D6EMA1</accession>
<organism evidence="2 3">
    <name type="scientific">Sporidiobolus salmonicolor</name>
    <name type="common">Yeast-like fungus</name>
    <name type="synonym">Sporobolomyces salmonicolor</name>
    <dbReference type="NCBI Taxonomy" id="5005"/>
    <lineage>
        <taxon>Eukaryota</taxon>
        <taxon>Fungi</taxon>
        <taxon>Dikarya</taxon>
        <taxon>Basidiomycota</taxon>
        <taxon>Pucciniomycotina</taxon>
        <taxon>Microbotryomycetes</taxon>
        <taxon>Sporidiobolales</taxon>
        <taxon>Sporidiobolaceae</taxon>
        <taxon>Sporobolomyces</taxon>
    </lineage>
</organism>